<comment type="subunit">
    <text evidence="2">Monomer.</text>
</comment>
<evidence type="ECO:0000256" key="8">
    <source>
        <dbReference type="ARBA" id="ARBA00022833"/>
    </source>
</evidence>
<proteinExistence type="inferred from homology"/>
<dbReference type="SUPFAM" id="SSF53187">
    <property type="entry name" value="Zn-dependent exopeptidases"/>
    <property type="match status" value="1"/>
</dbReference>
<evidence type="ECO:0000256" key="6">
    <source>
        <dbReference type="ARBA" id="ARBA00022729"/>
    </source>
</evidence>
<evidence type="ECO:0000259" key="12">
    <source>
        <dbReference type="Pfam" id="PF04389"/>
    </source>
</evidence>
<evidence type="ECO:0000256" key="4">
    <source>
        <dbReference type="ARBA" id="ARBA00022670"/>
    </source>
</evidence>
<dbReference type="OrthoDB" id="2214at2759"/>
<evidence type="ECO:0000256" key="5">
    <source>
        <dbReference type="ARBA" id="ARBA00022723"/>
    </source>
</evidence>
<feature type="chain" id="PRO_5011822858" description="Peptide hydrolase" evidence="11">
    <location>
        <begin position="21"/>
        <end position="342"/>
    </location>
</feature>
<reference evidence="13 14" key="1">
    <citation type="submission" date="2017-04" db="EMBL/GenBank/DDBJ databases">
        <title>Draft genome sequence of Marssonina coronaria NL1: causal agent of apple blotch.</title>
        <authorList>
            <person name="Cheng Q."/>
        </authorList>
    </citation>
    <scope>NUCLEOTIDE SEQUENCE [LARGE SCALE GENOMIC DNA]</scope>
    <source>
        <strain evidence="13 14">NL1</strain>
    </source>
</reference>
<keyword evidence="8 11" id="KW-0862">Zinc</keyword>
<dbReference type="EC" id="3.4.-.-" evidence="11"/>
<evidence type="ECO:0000256" key="10">
    <source>
        <dbReference type="ARBA" id="ARBA00043962"/>
    </source>
</evidence>
<evidence type="ECO:0000313" key="14">
    <source>
        <dbReference type="Proteomes" id="UP000242519"/>
    </source>
</evidence>
<evidence type="ECO:0000256" key="3">
    <source>
        <dbReference type="ARBA" id="ARBA00022438"/>
    </source>
</evidence>
<comment type="cofactor">
    <cofactor evidence="1">
        <name>Zn(2+)</name>
        <dbReference type="ChEBI" id="CHEBI:29105"/>
    </cofactor>
</comment>
<dbReference type="PANTHER" id="PTHR12147">
    <property type="entry name" value="METALLOPEPTIDASE M28 FAMILY MEMBER"/>
    <property type="match status" value="1"/>
</dbReference>
<dbReference type="STRING" id="503106.A0A218ZGE7"/>
<comment type="similarity">
    <text evidence="10">Belongs to the peptidase M28 family. M28E subfamily.</text>
</comment>
<dbReference type="InterPro" id="IPR045175">
    <property type="entry name" value="M28_fam"/>
</dbReference>
<comment type="caution">
    <text evidence="13">The sequence shown here is derived from an EMBL/GenBank/DDBJ whole genome shotgun (WGS) entry which is preliminary data.</text>
</comment>
<dbReference type="PANTHER" id="PTHR12147:SF56">
    <property type="entry name" value="AMINOPEPTIDASE YDR415C-RELATED"/>
    <property type="match status" value="1"/>
</dbReference>
<accession>A0A218ZGE7</accession>
<keyword evidence="14" id="KW-1185">Reference proteome</keyword>
<evidence type="ECO:0000256" key="2">
    <source>
        <dbReference type="ARBA" id="ARBA00011245"/>
    </source>
</evidence>
<feature type="signal peptide" evidence="11">
    <location>
        <begin position="1"/>
        <end position="20"/>
    </location>
</feature>
<dbReference type="InParanoid" id="A0A218ZGE7"/>
<dbReference type="AlphaFoldDB" id="A0A218ZGE7"/>
<organism evidence="13 14">
    <name type="scientific">Diplocarpon coronariae</name>
    <dbReference type="NCBI Taxonomy" id="2795749"/>
    <lineage>
        <taxon>Eukaryota</taxon>
        <taxon>Fungi</taxon>
        <taxon>Dikarya</taxon>
        <taxon>Ascomycota</taxon>
        <taxon>Pezizomycotina</taxon>
        <taxon>Leotiomycetes</taxon>
        <taxon>Helotiales</taxon>
        <taxon>Drepanopezizaceae</taxon>
        <taxon>Diplocarpon</taxon>
    </lineage>
</organism>
<keyword evidence="6 11" id="KW-0732">Signal</keyword>
<keyword evidence="5 11" id="KW-0479">Metal-binding</keyword>
<dbReference type="GO" id="GO:0004177">
    <property type="term" value="F:aminopeptidase activity"/>
    <property type="evidence" value="ECO:0007669"/>
    <property type="project" value="UniProtKB-KW"/>
</dbReference>
<dbReference type="InterPro" id="IPR007484">
    <property type="entry name" value="Peptidase_M28"/>
</dbReference>
<evidence type="ECO:0000256" key="7">
    <source>
        <dbReference type="ARBA" id="ARBA00022801"/>
    </source>
</evidence>
<dbReference type="EMBL" id="MZNU01000022">
    <property type="protein sequence ID" value="OWP07048.1"/>
    <property type="molecule type" value="Genomic_DNA"/>
</dbReference>
<dbReference type="GO" id="GO:0008235">
    <property type="term" value="F:metalloexopeptidase activity"/>
    <property type="evidence" value="ECO:0007669"/>
    <property type="project" value="InterPro"/>
</dbReference>
<dbReference type="Proteomes" id="UP000242519">
    <property type="component" value="Unassembled WGS sequence"/>
</dbReference>
<gene>
    <name evidence="13" type="ORF">B2J93_7782</name>
</gene>
<dbReference type="GO" id="GO:0046872">
    <property type="term" value="F:metal ion binding"/>
    <property type="evidence" value="ECO:0007669"/>
    <property type="project" value="UniProtKB-KW"/>
</dbReference>
<protein>
    <recommendedName>
        <fullName evidence="11">Peptide hydrolase</fullName>
        <ecNumber evidence="11">3.4.-.-</ecNumber>
    </recommendedName>
</protein>
<dbReference type="Pfam" id="PF04389">
    <property type="entry name" value="Peptidase_M28"/>
    <property type="match status" value="1"/>
</dbReference>
<sequence length="342" mass="38663">MYLSSVRPAAFFALLSSVAAQHPDDPVQLQTRAPGFSESPMQPSQAMNYPQVIYHRDYEQNAYLSNLVGPMSWLKTLTEFRNRDYRSSHGFEAGKWLLELVQNITAPNPAIQVREFEHKFNQSSIIVTIPGKSNKFNVVIGTHYDTPSPTANDIEYRFAGANRDGSGVVTHLEALRVLVADRFKPKNTIEFHFYAGRHGGNLGSKAVLSSYAERTGKDHKVVAFLNQKMTGYAPISRIMVCDERGPRTGVHGELLQYTKNIVQVYNGHEARGDHECSERAGDYKSAFDYGIPSVHVAGDLLQPYYQNRIENPNDRYDDVNWFPVLRHVFFTISFVIEASYYG</sequence>
<keyword evidence="7 11" id="KW-0378">Hydrolase</keyword>
<feature type="domain" description="Peptidase M28" evidence="12">
    <location>
        <begin position="125"/>
        <end position="322"/>
    </location>
</feature>
<keyword evidence="4 11" id="KW-0645">Protease</keyword>
<dbReference type="GO" id="GO:0006508">
    <property type="term" value="P:proteolysis"/>
    <property type="evidence" value="ECO:0007669"/>
    <property type="project" value="UniProtKB-KW"/>
</dbReference>
<evidence type="ECO:0000256" key="9">
    <source>
        <dbReference type="ARBA" id="ARBA00023157"/>
    </source>
</evidence>
<dbReference type="Gene3D" id="3.40.630.10">
    <property type="entry name" value="Zn peptidases"/>
    <property type="match status" value="1"/>
</dbReference>
<evidence type="ECO:0000313" key="13">
    <source>
        <dbReference type="EMBL" id="OWP07048.1"/>
    </source>
</evidence>
<name>A0A218ZGE7_9HELO</name>
<keyword evidence="3" id="KW-0031">Aminopeptidase</keyword>
<keyword evidence="9" id="KW-1015">Disulfide bond</keyword>
<evidence type="ECO:0000256" key="1">
    <source>
        <dbReference type="ARBA" id="ARBA00001947"/>
    </source>
</evidence>
<evidence type="ECO:0000256" key="11">
    <source>
        <dbReference type="RuleBase" id="RU361240"/>
    </source>
</evidence>